<organism evidence="2 3">
    <name type="scientific">Piscinibacter terrae</name>
    <dbReference type="NCBI Taxonomy" id="2496871"/>
    <lineage>
        <taxon>Bacteria</taxon>
        <taxon>Pseudomonadati</taxon>
        <taxon>Pseudomonadota</taxon>
        <taxon>Betaproteobacteria</taxon>
        <taxon>Burkholderiales</taxon>
        <taxon>Sphaerotilaceae</taxon>
        <taxon>Piscinibacter</taxon>
    </lineage>
</organism>
<dbReference type="GO" id="GO:0003824">
    <property type="term" value="F:catalytic activity"/>
    <property type="evidence" value="ECO:0007669"/>
    <property type="project" value="InterPro"/>
</dbReference>
<feature type="domain" description="MOSC" evidence="1">
    <location>
        <begin position="173"/>
        <end position="330"/>
    </location>
</feature>
<dbReference type="OrthoDB" id="581532at2"/>
<dbReference type="PANTHER" id="PTHR14237:SF19">
    <property type="entry name" value="MITOCHONDRIAL AMIDOXIME REDUCING COMPONENT 1"/>
    <property type="match status" value="1"/>
</dbReference>
<dbReference type="PANTHER" id="PTHR14237">
    <property type="entry name" value="MOLYBDOPTERIN COFACTOR SULFURASE MOSC"/>
    <property type="match status" value="1"/>
</dbReference>
<reference evidence="2 3" key="1">
    <citation type="submission" date="2018-08" db="EMBL/GenBank/DDBJ databases">
        <authorList>
            <person name="Khan S.A."/>
            <person name="Jeon C.O."/>
            <person name="Chun B.H."/>
            <person name="Jeong S.E."/>
        </authorList>
    </citation>
    <scope>NUCLEOTIDE SEQUENCE [LARGE SCALE GENOMIC DNA]</scope>
    <source>
        <strain evidence="2 3">S-16</strain>
    </source>
</reference>
<dbReference type="Proteomes" id="UP000267464">
    <property type="component" value="Unassembled WGS sequence"/>
</dbReference>
<accession>A0A3N7JRB9</accession>
<sequence length="334" mass="36701">MVGHCHAGGDEAARGQAQREAGVETRGRCGLGRRLQAHRGRCIEEGTEGVVQVSDVQVRIAALNVYPIKSCAGIALDETLLVETGFEFDRAWMVVDAEGRFVTQRELPRMALVKPTLKHEEMVLRAPGMLALHLSLNAVEAPCRVTVWRDEVAAYDMGDLAVQWFSDFLGQKLRLVRFDPEQKRLSNRQWTGEIEAENAFSDGYPVLVASQAALDELNQRLAAAGHAAVTMARFRPNLVIDGIESHGEDHLDEIEFNAGRVRLKLVKPCPRCPIPDIDPATAERGHAVGDMLLTYRADPRVDGAITFGMNAVILAGIEQPLRVGLAGDATYRFD</sequence>
<dbReference type="AlphaFoldDB" id="A0A3N7JRB9"/>
<dbReference type="GO" id="GO:0030170">
    <property type="term" value="F:pyridoxal phosphate binding"/>
    <property type="evidence" value="ECO:0007669"/>
    <property type="project" value="InterPro"/>
</dbReference>
<evidence type="ECO:0000259" key="1">
    <source>
        <dbReference type="PROSITE" id="PS51340"/>
    </source>
</evidence>
<dbReference type="GO" id="GO:0030151">
    <property type="term" value="F:molybdenum ion binding"/>
    <property type="evidence" value="ECO:0007669"/>
    <property type="project" value="InterPro"/>
</dbReference>
<evidence type="ECO:0000313" key="3">
    <source>
        <dbReference type="Proteomes" id="UP000267464"/>
    </source>
</evidence>
<name>A0A3N7JRB9_9BURK</name>
<dbReference type="Pfam" id="PF03476">
    <property type="entry name" value="MOSC_N"/>
    <property type="match status" value="1"/>
</dbReference>
<dbReference type="InterPro" id="IPR011037">
    <property type="entry name" value="Pyrv_Knase-like_insert_dom_sf"/>
</dbReference>
<dbReference type="InterPro" id="IPR005303">
    <property type="entry name" value="MOCOS_middle"/>
</dbReference>
<keyword evidence="3" id="KW-1185">Reference proteome</keyword>
<evidence type="ECO:0000313" key="2">
    <source>
        <dbReference type="EMBL" id="RQP21585.1"/>
    </source>
</evidence>
<proteinExistence type="predicted"/>
<dbReference type="Pfam" id="PF03473">
    <property type="entry name" value="MOSC"/>
    <property type="match status" value="1"/>
</dbReference>
<dbReference type="SUPFAM" id="SSF50800">
    <property type="entry name" value="PK beta-barrel domain-like"/>
    <property type="match status" value="1"/>
</dbReference>
<gene>
    <name evidence="2" type="ORF">DZC73_27135</name>
</gene>
<dbReference type="InterPro" id="IPR005302">
    <property type="entry name" value="MoCF_Sase_C"/>
</dbReference>
<dbReference type="EMBL" id="QUSW01000010">
    <property type="protein sequence ID" value="RQP21585.1"/>
    <property type="molecule type" value="Genomic_DNA"/>
</dbReference>
<reference evidence="2 3" key="2">
    <citation type="submission" date="2018-12" db="EMBL/GenBank/DDBJ databases">
        <title>Rhizobacter gummiphilus sp. nov., a rubber-degrading bacterium isolated from the soil of a botanical garden in Japan.</title>
        <authorList>
            <person name="Shunsuke S.S."/>
        </authorList>
    </citation>
    <scope>NUCLEOTIDE SEQUENCE [LARGE SCALE GENOMIC DNA]</scope>
    <source>
        <strain evidence="2 3">S-16</strain>
    </source>
</reference>
<dbReference type="SUPFAM" id="SSF141673">
    <property type="entry name" value="MOSC N-terminal domain-like"/>
    <property type="match status" value="1"/>
</dbReference>
<comment type="caution">
    <text evidence="2">The sequence shown here is derived from an EMBL/GenBank/DDBJ whole genome shotgun (WGS) entry which is preliminary data.</text>
</comment>
<protein>
    <submittedName>
        <fullName evidence="2">MOSC domain-containing protein</fullName>
    </submittedName>
</protein>
<dbReference type="PROSITE" id="PS51340">
    <property type="entry name" value="MOSC"/>
    <property type="match status" value="1"/>
</dbReference>